<dbReference type="OrthoDB" id="9810372at2"/>
<evidence type="ECO:0000256" key="1">
    <source>
        <dbReference type="ARBA" id="ARBA00006479"/>
    </source>
</evidence>
<dbReference type="GO" id="GO:0005524">
    <property type="term" value="F:ATP binding"/>
    <property type="evidence" value="ECO:0007669"/>
    <property type="project" value="UniProtKB-KW"/>
</dbReference>
<accession>A0A1H7J7L2</accession>
<evidence type="ECO:0000313" key="9">
    <source>
        <dbReference type="EMBL" id="SEK70721.1"/>
    </source>
</evidence>
<dbReference type="GO" id="GO:0006096">
    <property type="term" value="P:glycolytic process"/>
    <property type="evidence" value="ECO:0007669"/>
    <property type="project" value="InterPro"/>
</dbReference>
<evidence type="ECO:0000256" key="3">
    <source>
        <dbReference type="ARBA" id="ARBA00014701"/>
    </source>
</evidence>
<comment type="similarity">
    <text evidence="1">Belongs to the ROK (NagC/XylR) family.</text>
</comment>
<keyword evidence="10" id="KW-1185">Reference proteome</keyword>
<proteinExistence type="inferred from homology"/>
<keyword evidence="5" id="KW-0547">Nucleotide-binding</keyword>
<evidence type="ECO:0000256" key="5">
    <source>
        <dbReference type="ARBA" id="ARBA00022741"/>
    </source>
</evidence>
<dbReference type="InterPro" id="IPR000600">
    <property type="entry name" value="ROK"/>
</dbReference>
<evidence type="ECO:0000256" key="7">
    <source>
        <dbReference type="ARBA" id="ARBA00022840"/>
    </source>
</evidence>
<dbReference type="EC" id="2.7.1.2" evidence="2"/>
<dbReference type="GO" id="GO:0004340">
    <property type="term" value="F:glucokinase activity"/>
    <property type="evidence" value="ECO:0007669"/>
    <property type="project" value="UniProtKB-EC"/>
</dbReference>
<evidence type="ECO:0000256" key="6">
    <source>
        <dbReference type="ARBA" id="ARBA00022777"/>
    </source>
</evidence>
<dbReference type="PANTHER" id="PTHR18964:SF149">
    <property type="entry name" value="BIFUNCTIONAL UDP-N-ACETYLGLUCOSAMINE 2-EPIMERASE_N-ACETYLMANNOSAMINE KINASE"/>
    <property type="match status" value="1"/>
</dbReference>
<organism evidence="9 10">
    <name type="scientific">Alkalibacterium pelagium</name>
    <dbReference type="NCBI Taxonomy" id="426702"/>
    <lineage>
        <taxon>Bacteria</taxon>
        <taxon>Bacillati</taxon>
        <taxon>Bacillota</taxon>
        <taxon>Bacilli</taxon>
        <taxon>Lactobacillales</taxon>
        <taxon>Carnobacteriaceae</taxon>
        <taxon>Alkalibacterium</taxon>
    </lineage>
</organism>
<dbReference type="GO" id="GO:0005737">
    <property type="term" value="C:cytoplasm"/>
    <property type="evidence" value="ECO:0007669"/>
    <property type="project" value="InterPro"/>
</dbReference>
<dbReference type="NCBIfam" id="TIGR00744">
    <property type="entry name" value="ROK_glcA_fam"/>
    <property type="match status" value="1"/>
</dbReference>
<evidence type="ECO:0000256" key="8">
    <source>
        <dbReference type="ARBA" id="ARBA00032386"/>
    </source>
</evidence>
<keyword evidence="4" id="KW-0808">Transferase</keyword>
<gene>
    <name evidence="9" type="ORF">SAMN04488099_105103</name>
</gene>
<keyword evidence="7" id="KW-0067">ATP-binding</keyword>
<dbReference type="STRING" id="426702.SAMN04488099_105103"/>
<protein>
    <recommendedName>
        <fullName evidence="3">Glucokinase</fullName>
        <ecNumber evidence="2">2.7.1.2</ecNumber>
    </recommendedName>
    <alternativeName>
        <fullName evidence="8">Glucose kinase</fullName>
    </alternativeName>
</protein>
<dbReference type="EMBL" id="FNZU01000005">
    <property type="protein sequence ID" value="SEK70721.1"/>
    <property type="molecule type" value="Genomic_DNA"/>
</dbReference>
<evidence type="ECO:0000256" key="2">
    <source>
        <dbReference type="ARBA" id="ARBA00012323"/>
    </source>
</evidence>
<keyword evidence="6 9" id="KW-0418">Kinase</keyword>
<dbReference type="InterPro" id="IPR043129">
    <property type="entry name" value="ATPase_NBD"/>
</dbReference>
<dbReference type="InterPro" id="IPR004654">
    <property type="entry name" value="ROK_glcA"/>
</dbReference>
<evidence type="ECO:0000256" key="4">
    <source>
        <dbReference type="ARBA" id="ARBA00022679"/>
    </source>
</evidence>
<dbReference type="PROSITE" id="PS01125">
    <property type="entry name" value="ROK"/>
    <property type="match status" value="1"/>
</dbReference>
<evidence type="ECO:0000313" key="10">
    <source>
        <dbReference type="Proteomes" id="UP000199081"/>
    </source>
</evidence>
<name>A0A1H7J7L2_9LACT</name>
<sequence length="334" mass="35293">MEKIAIGIDLGGTTIKFAFLTRKGETVTQWAVPTPVHNKGRSIVPTIIQSIQEKMSEQSLSAEDIAAIGMGSPGSVNRSEGTVTGAYNLNWTETVHVREEIERAFGIPFELDNDANVAALGEQWLGAGQNEPHVVFLTLGTGVGGGVIVNGELVHGAHGTAGEIGHVKVEADGFHCTCGQVGCLETVASATGIVNVARKEAEQFIGESQLAQKIRNSQPVTAKSIFDQARFNDPLADNVLKKVGSYLGKTCANIANILNPSTIVLGGGVSRAGQLLLDYVTPHFERHAFPTIATRTAIRTASLENEAGVLGAASLAFALEDRVETVTQNENVNL</sequence>
<dbReference type="Gene3D" id="3.30.420.40">
    <property type="match status" value="2"/>
</dbReference>
<dbReference type="AlphaFoldDB" id="A0A1H7J7L2"/>
<dbReference type="Pfam" id="PF00480">
    <property type="entry name" value="ROK"/>
    <property type="match status" value="1"/>
</dbReference>
<dbReference type="PANTHER" id="PTHR18964">
    <property type="entry name" value="ROK (REPRESSOR, ORF, KINASE) FAMILY"/>
    <property type="match status" value="1"/>
</dbReference>
<dbReference type="Proteomes" id="UP000199081">
    <property type="component" value="Unassembled WGS sequence"/>
</dbReference>
<dbReference type="SUPFAM" id="SSF53067">
    <property type="entry name" value="Actin-like ATPase domain"/>
    <property type="match status" value="1"/>
</dbReference>
<dbReference type="InterPro" id="IPR049874">
    <property type="entry name" value="ROK_cs"/>
</dbReference>
<reference evidence="10" key="1">
    <citation type="submission" date="2016-10" db="EMBL/GenBank/DDBJ databases">
        <authorList>
            <person name="Varghese N."/>
            <person name="Submissions S."/>
        </authorList>
    </citation>
    <scope>NUCLEOTIDE SEQUENCE [LARGE SCALE GENOMIC DNA]</scope>
    <source>
        <strain evidence="10">DSM 19183</strain>
    </source>
</reference>
<dbReference type="RefSeq" id="WP_091480151.1">
    <property type="nucleotide sequence ID" value="NZ_BJYC01000005.1"/>
</dbReference>